<evidence type="ECO:0000256" key="2">
    <source>
        <dbReference type="ARBA" id="ARBA00023002"/>
    </source>
</evidence>
<protein>
    <recommendedName>
        <fullName evidence="3">aldehyde dehydrogenase (NAD(+))</fullName>
        <ecNumber evidence="3">1.2.1.3</ecNumber>
    </recommendedName>
</protein>
<dbReference type="GO" id="GO:0004029">
    <property type="term" value="F:aldehyde dehydrogenase (NAD+) activity"/>
    <property type="evidence" value="ECO:0007669"/>
    <property type="project" value="UniProtKB-EC"/>
</dbReference>
<dbReference type="InterPro" id="IPR029510">
    <property type="entry name" value="Ald_DH_CS_GLU"/>
</dbReference>
<dbReference type="InterPro" id="IPR016160">
    <property type="entry name" value="Ald_DH_CS_CYS"/>
</dbReference>
<feature type="active site" evidence="5">
    <location>
        <position position="250"/>
    </location>
</feature>
<gene>
    <name evidence="8" type="ORF">H2200_010655</name>
</gene>
<dbReference type="FunFam" id="3.40.605.10:FF:000007">
    <property type="entry name" value="NAD/NADP-dependent betaine aldehyde dehydrogenase"/>
    <property type="match status" value="1"/>
</dbReference>
<dbReference type="InterPro" id="IPR015590">
    <property type="entry name" value="Aldehyde_DH_dom"/>
</dbReference>
<keyword evidence="2 6" id="KW-0560">Oxidoreductase</keyword>
<proteinExistence type="inferred from homology"/>
<dbReference type="Pfam" id="PF00171">
    <property type="entry name" value="Aldedh"/>
    <property type="match status" value="1"/>
</dbReference>
<dbReference type="PANTHER" id="PTHR11699">
    <property type="entry name" value="ALDEHYDE DEHYDROGENASE-RELATED"/>
    <property type="match status" value="1"/>
</dbReference>
<dbReference type="InterPro" id="IPR016162">
    <property type="entry name" value="Ald_DH_N"/>
</dbReference>
<reference evidence="8" key="1">
    <citation type="submission" date="2022-10" db="EMBL/GenBank/DDBJ databases">
        <title>Culturing micro-colonial fungi from biological soil crusts in the Mojave desert and describing Neophaeococcomyces mojavensis, and introducing the new genera and species Taxawa tesnikishii.</title>
        <authorList>
            <person name="Kurbessoian T."/>
            <person name="Stajich J.E."/>
        </authorList>
    </citation>
    <scope>NUCLEOTIDE SEQUENCE</scope>
    <source>
        <strain evidence="8">TK_41</strain>
    </source>
</reference>
<sequence length="503" mass="54603">MPPTYPEVLKVRYSSPSANQSLTFPIHNPATGETITKLVAGTSKEVEAAVQAAQKAYETDWRWRSPAERSALLFKCADALEPHKDELAELLCLENGKPKQDALAFDINFLVGIFRFFASICDKLPGEFYQRGSVNATVIYEPFGVCVGILPFNWPPIHFGGKTAPALAAGNVMILKPGEQAPLTVIRMCEIISEVLPPDVVQVVPGIGPDVPSTLIKHDLVKMVSFTGSTAAGSKAAETAAKTVTPVVLELGGKNALVVFDDVENLDRAVGDALEGAFFNKGEACTASSRILVQNGVYKQFCDKLAAGVKKIKSGNGLDSSTHLGPQVSKAQQERVLSYLQKAKDLEKQGKVKIAAQGALPDDPACKNGYFVPPTLITDVTRDLVIAQEEMFGVLVTVTPFETEDEAIDIVNESRYGLTSIIFSQNNERCWRFSKKVDVGLVFVNNYFRNILGVPFGGAKETGYGREHSIDTLKEWCRAKVITQPSGFGQIPSWRAVKDVYGA</sequence>
<comment type="caution">
    <text evidence="8">The sequence shown here is derived from an EMBL/GenBank/DDBJ whole genome shotgun (WGS) entry which is preliminary data.</text>
</comment>
<accession>A0AA38X0I0</accession>
<evidence type="ECO:0000256" key="3">
    <source>
        <dbReference type="ARBA" id="ARBA00024226"/>
    </source>
</evidence>
<dbReference type="AlphaFoldDB" id="A0AA38X0I0"/>
<feature type="domain" description="Aldehyde dehydrogenase" evidence="7">
    <location>
        <begin position="20"/>
        <end position="482"/>
    </location>
</feature>
<comment type="catalytic activity">
    <reaction evidence="4">
        <text>an aldehyde + NAD(+) + H2O = a carboxylate + NADH + 2 H(+)</text>
        <dbReference type="Rhea" id="RHEA:16185"/>
        <dbReference type="ChEBI" id="CHEBI:15377"/>
        <dbReference type="ChEBI" id="CHEBI:15378"/>
        <dbReference type="ChEBI" id="CHEBI:17478"/>
        <dbReference type="ChEBI" id="CHEBI:29067"/>
        <dbReference type="ChEBI" id="CHEBI:57540"/>
        <dbReference type="ChEBI" id="CHEBI:57945"/>
        <dbReference type="EC" id="1.2.1.3"/>
    </reaction>
</comment>
<keyword evidence="9" id="KW-1185">Reference proteome</keyword>
<name>A0AA38X0I0_9EURO</name>
<dbReference type="PROSITE" id="PS00070">
    <property type="entry name" value="ALDEHYDE_DEHYDR_CYS"/>
    <property type="match status" value="1"/>
</dbReference>
<dbReference type="Gene3D" id="3.40.605.10">
    <property type="entry name" value="Aldehyde Dehydrogenase, Chain A, domain 1"/>
    <property type="match status" value="1"/>
</dbReference>
<dbReference type="SUPFAM" id="SSF53720">
    <property type="entry name" value="ALDH-like"/>
    <property type="match status" value="1"/>
</dbReference>
<evidence type="ECO:0000256" key="4">
    <source>
        <dbReference type="ARBA" id="ARBA00049194"/>
    </source>
</evidence>
<evidence type="ECO:0000256" key="1">
    <source>
        <dbReference type="ARBA" id="ARBA00009986"/>
    </source>
</evidence>
<evidence type="ECO:0000313" key="9">
    <source>
        <dbReference type="Proteomes" id="UP001172673"/>
    </source>
</evidence>
<dbReference type="FunFam" id="3.40.309.10:FF:000012">
    <property type="entry name" value="Betaine aldehyde dehydrogenase"/>
    <property type="match status" value="1"/>
</dbReference>
<dbReference type="Gene3D" id="3.40.309.10">
    <property type="entry name" value="Aldehyde Dehydrogenase, Chain A, domain 2"/>
    <property type="match status" value="1"/>
</dbReference>
<organism evidence="8 9">
    <name type="scientific">Cladophialophora chaetospira</name>
    <dbReference type="NCBI Taxonomy" id="386627"/>
    <lineage>
        <taxon>Eukaryota</taxon>
        <taxon>Fungi</taxon>
        <taxon>Dikarya</taxon>
        <taxon>Ascomycota</taxon>
        <taxon>Pezizomycotina</taxon>
        <taxon>Eurotiomycetes</taxon>
        <taxon>Chaetothyriomycetidae</taxon>
        <taxon>Chaetothyriales</taxon>
        <taxon>Herpotrichiellaceae</taxon>
        <taxon>Cladophialophora</taxon>
    </lineage>
</organism>
<dbReference type="InterPro" id="IPR016163">
    <property type="entry name" value="Ald_DH_C"/>
</dbReference>
<dbReference type="EC" id="1.2.1.3" evidence="3"/>
<dbReference type="InterPro" id="IPR016161">
    <property type="entry name" value="Ald_DH/histidinol_DH"/>
</dbReference>
<dbReference type="Proteomes" id="UP001172673">
    <property type="component" value="Unassembled WGS sequence"/>
</dbReference>
<evidence type="ECO:0000313" key="8">
    <source>
        <dbReference type="EMBL" id="KAJ9604542.1"/>
    </source>
</evidence>
<comment type="similarity">
    <text evidence="1 6">Belongs to the aldehyde dehydrogenase family.</text>
</comment>
<evidence type="ECO:0000256" key="6">
    <source>
        <dbReference type="RuleBase" id="RU003345"/>
    </source>
</evidence>
<dbReference type="CDD" id="cd07078">
    <property type="entry name" value="ALDH"/>
    <property type="match status" value="1"/>
</dbReference>
<evidence type="ECO:0000259" key="7">
    <source>
        <dbReference type="Pfam" id="PF00171"/>
    </source>
</evidence>
<evidence type="ECO:0000256" key="5">
    <source>
        <dbReference type="PROSITE-ProRule" id="PRU10007"/>
    </source>
</evidence>
<dbReference type="PROSITE" id="PS00687">
    <property type="entry name" value="ALDEHYDE_DEHYDR_GLU"/>
    <property type="match status" value="1"/>
</dbReference>
<dbReference type="EMBL" id="JAPDRK010000018">
    <property type="protein sequence ID" value="KAJ9604542.1"/>
    <property type="molecule type" value="Genomic_DNA"/>
</dbReference>